<dbReference type="Pfam" id="PF02754">
    <property type="entry name" value="CCG"/>
    <property type="match status" value="2"/>
</dbReference>
<reference evidence="8 9" key="1">
    <citation type="submission" date="2019-03" db="EMBL/GenBank/DDBJ databases">
        <title>Genomic Encyclopedia of Type Strains, Phase IV (KMG-IV): sequencing the most valuable type-strain genomes for metagenomic binning, comparative biology and taxonomic classification.</title>
        <authorList>
            <person name="Goeker M."/>
        </authorList>
    </citation>
    <scope>NUCLEOTIDE SEQUENCE [LARGE SCALE GENOMIC DNA]</scope>
    <source>
        <strain evidence="8 9">DSM 28697</strain>
    </source>
</reference>
<comment type="catalytic activity">
    <reaction evidence="6">
        <text>glycolate + A = glyoxylate + AH2</text>
        <dbReference type="Rhea" id="RHEA:21264"/>
        <dbReference type="ChEBI" id="CHEBI:13193"/>
        <dbReference type="ChEBI" id="CHEBI:17499"/>
        <dbReference type="ChEBI" id="CHEBI:29805"/>
        <dbReference type="ChEBI" id="CHEBI:36655"/>
        <dbReference type="EC" id="1.1.99.14"/>
    </reaction>
</comment>
<organism evidence="8 9">
    <name type="scientific">Aureibacillus halotolerans</name>
    <dbReference type="NCBI Taxonomy" id="1508390"/>
    <lineage>
        <taxon>Bacteria</taxon>
        <taxon>Bacillati</taxon>
        <taxon>Bacillota</taxon>
        <taxon>Bacilli</taxon>
        <taxon>Bacillales</taxon>
        <taxon>Bacillaceae</taxon>
        <taxon>Aureibacillus</taxon>
    </lineage>
</organism>
<dbReference type="PANTHER" id="PTHR32479:SF17">
    <property type="entry name" value="GLYCOLATE OXIDASE IRON-SULFUR SUBUNIT"/>
    <property type="match status" value="1"/>
</dbReference>
<dbReference type="PROSITE" id="PS00198">
    <property type="entry name" value="4FE4S_FER_1"/>
    <property type="match status" value="1"/>
</dbReference>
<dbReference type="Gene3D" id="1.10.1060.10">
    <property type="entry name" value="Alpha-helical ferredoxin"/>
    <property type="match status" value="1"/>
</dbReference>
<accession>A0A4R6U8T0</accession>
<evidence type="ECO:0000256" key="6">
    <source>
        <dbReference type="PIRNR" id="PIRNR000139"/>
    </source>
</evidence>
<dbReference type="OrthoDB" id="9770306at2"/>
<dbReference type="Pfam" id="PF13183">
    <property type="entry name" value="Fer4_8"/>
    <property type="match status" value="1"/>
</dbReference>
<name>A0A4R6U8T0_9BACI</name>
<comment type="function">
    <text evidence="6">Component of a complex that catalyzes the oxidation of glycolate to glyoxylate.</text>
</comment>
<proteinExistence type="predicted"/>
<gene>
    <name evidence="8" type="ORF">EV213_101410</name>
</gene>
<dbReference type="GO" id="GO:0046872">
    <property type="term" value="F:metal ion binding"/>
    <property type="evidence" value="ECO:0007669"/>
    <property type="project" value="UniProtKB-UniRule"/>
</dbReference>
<feature type="domain" description="4Fe-4S ferredoxin-type" evidence="7">
    <location>
        <begin position="11"/>
        <end position="43"/>
    </location>
</feature>
<dbReference type="GO" id="GO:0051539">
    <property type="term" value="F:4 iron, 4 sulfur cluster binding"/>
    <property type="evidence" value="ECO:0007669"/>
    <property type="project" value="UniProtKB-UniRule"/>
</dbReference>
<dbReference type="InterPro" id="IPR009051">
    <property type="entry name" value="Helical_ferredxn"/>
</dbReference>
<evidence type="ECO:0000313" key="8">
    <source>
        <dbReference type="EMBL" id="TDQ42978.1"/>
    </source>
</evidence>
<dbReference type="PANTHER" id="PTHR32479">
    <property type="entry name" value="GLYCOLATE OXIDASE IRON-SULFUR SUBUNIT"/>
    <property type="match status" value="1"/>
</dbReference>
<keyword evidence="2 6" id="KW-0479">Metal-binding</keyword>
<comment type="catalytic activity">
    <reaction evidence="6">
        <text>(R)-lactate + A = pyruvate + AH2</text>
        <dbReference type="Rhea" id="RHEA:15089"/>
        <dbReference type="ChEBI" id="CHEBI:13193"/>
        <dbReference type="ChEBI" id="CHEBI:15361"/>
        <dbReference type="ChEBI" id="CHEBI:16004"/>
        <dbReference type="ChEBI" id="CHEBI:17499"/>
    </reaction>
</comment>
<dbReference type="EC" id="1.1.99.14" evidence="6"/>
<dbReference type="InterPro" id="IPR017900">
    <property type="entry name" value="4Fe4S_Fe_S_CS"/>
</dbReference>
<dbReference type="InterPro" id="IPR012257">
    <property type="entry name" value="Glc_ox_4Fe-4S"/>
</dbReference>
<evidence type="ECO:0000256" key="4">
    <source>
        <dbReference type="ARBA" id="ARBA00023004"/>
    </source>
</evidence>
<dbReference type="EMBL" id="SNYJ01000001">
    <property type="protein sequence ID" value="TDQ42978.1"/>
    <property type="molecule type" value="Genomic_DNA"/>
</dbReference>
<keyword evidence="4 6" id="KW-0408">Iron</keyword>
<keyword evidence="6" id="KW-0813">Transport</keyword>
<evidence type="ECO:0000256" key="2">
    <source>
        <dbReference type="ARBA" id="ARBA00022723"/>
    </source>
</evidence>
<comment type="cofactor">
    <cofactor evidence="6">
        <name>[4Fe-4S] cluster</name>
        <dbReference type="ChEBI" id="CHEBI:49883"/>
    </cofactor>
    <text evidence="6">Binds 2 [4Fe-4S] clusters.</text>
</comment>
<evidence type="ECO:0000259" key="7">
    <source>
        <dbReference type="PROSITE" id="PS51379"/>
    </source>
</evidence>
<evidence type="ECO:0000256" key="1">
    <source>
        <dbReference type="ARBA" id="ARBA00022485"/>
    </source>
</evidence>
<sequence>MKNSTDIQQAFHERLDEGELMNCMRCGFCLPACPTYIHTGGNELHSPRGRIAMMKAVHDGEMAPTEEMKASLDLCLGCRACEPACPAGVTYGHLLEESRAIFAEHEEKSPVHKLVFGDLFPKPKRMKQAIGAVRLYQKSGLQKVTRTIGFLSLFPKGMKELEETLPEVIPKKERVHRAVYHAVGEKKATVAFFTGCLMDTLFHPTNKATIGLLQLAGCEVVVPAEQACCGALHGHAGEKAKGIEMAKHNITAFEASEADHIVLNAGGCGAFLQEYDTLLVKEEGDWPERAKRFAQKIQDFSSVLFTLGFIESIPLKLEEKTITFQDSCHLRNGQHVFKEPRALLQAIQGTHYVEMANADSCCGSAGVYNMLQPEMAGEILKEKMNKVNDTQADVIVTANPGCLLQMKAGCNQHSDTLTTEAMHLADLLWESVGQEQRQNVMN</sequence>
<comment type="caution">
    <text evidence="8">The sequence shown here is derived from an EMBL/GenBank/DDBJ whole genome shotgun (WGS) entry which is preliminary data.</text>
</comment>
<dbReference type="RefSeq" id="WP_133578791.1">
    <property type="nucleotide sequence ID" value="NZ_SNYJ01000001.1"/>
</dbReference>
<evidence type="ECO:0000256" key="3">
    <source>
        <dbReference type="ARBA" id="ARBA00022737"/>
    </source>
</evidence>
<dbReference type="Proteomes" id="UP000295632">
    <property type="component" value="Unassembled WGS sequence"/>
</dbReference>
<keyword evidence="1 6" id="KW-0004">4Fe-4S</keyword>
<evidence type="ECO:0000256" key="5">
    <source>
        <dbReference type="ARBA" id="ARBA00023014"/>
    </source>
</evidence>
<dbReference type="PROSITE" id="PS51379">
    <property type="entry name" value="4FE4S_FER_2"/>
    <property type="match status" value="2"/>
</dbReference>
<keyword evidence="6" id="KW-0249">Electron transport</keyword>
<keyword evidence="3" id="KW-0677">Repeat</keyword>
<protein>
    <recommendedName>
        <fullName evidence="6">Glycolate oxidase iron-sulfur subunit</fullName>
        <ecNumber evidence="6">1.1.99.14</ecNumber>
    </recommendedName>
</protein>
<dbReference type="AlphaFoldDB" id="A0A4R6U8T0"/>
<feature type="domain" description="4Fe-4S ferredoxin-type" evidence="7">
    <location>
        <begin position="66"/>
        <end position="97"/>
    </location>
</feature>
<keyword evidence="9" id="KW-1185">Reference proteome</keyword>
<dbReference type="InterPro" id="IPR004017">
    <property type="entry name" value="Cys_rich_dom"/>
</dbReference>
<keyword evidence="5 6" id="KW-0411">Iron-sulfur</keyword>
<dbReference type="PIRSF" id="PIRSF000139">
    <property type="entry name" value="Glc_ox_4Fe-4S"/>
    <property type="match status" value="1"/>
</dbReference>
<dbReference type="InterPro" id="IPR017896">
    <property type="entry name" value="4Fe4S_Fe-S-bd"/>
</dbReference>
<dbReference type="GO" id="GO:0019154">
    <property type="term" value="F:glycolate dehydrogenase activity"/>
    <property type="evidence" value="ECO:0007669"/>
    <property type="project" value="UniProtKB-EC"/>
</dbReference>
<evidence type="ECO:0000313" key="9">
    <source>
        <dbReference type="Proteomes" id="UP000295632"/>
    </source>
</evidence>
<dbReference type="SUPFAM" id="SSF46548">
    <property type="entry name" value="alpha-helical ferredoxin"/>
    <property type="match status" value="1"/>
</dbReference>